<organism evidence="1">
    <name type="scientific">viral metagenome</name>
    <dbReference type="NCBI Taxonomy" id="1070528"/>
    <lineage>
        <taxon>unclassified sequences</taxon>
        <taxon>metagenomes</taxon>
        <taxon>organismal metagenomes</taxon>
    </lineage>
</organism>
<sequence length="43" mass="4888">MSFIDATQMGWGASIFLLLDQVFKMQKNPKCKNISLKPSLLML</sequence>
<evidence type="ECO:0000313" key="1">
    <source>
        <dbReference type="EMBL" id="QHT87912.1"/>
    </source>
</evidence>
<accession>A0A6C0I546</accession>
<dbReference type="AlphaFoldDB" id="A0A6C0I546"/>
<name>A0A6C0I546_9ZZZZ</name>
<dbReference type="EMBL" id="MN740103">
    <property type="protein sequence ID" value="QHT87912.1"/>
    <property type="molecule type" value="Genomic_DNA"/>
</dbReference>
<reference evidence="1" key="1">
    <citation type="journal article" date="2020" name="Nature">
        <title>Giant virus diversity and host interactions through global metagenomics.</title>
        <authorList>
            <person name="Schulz F."/>
            <person name="Roux S."/>
            <person name="Paez-Espino D."/>
            <person name="Jungbluth S."/>
            <person name="Walsh D.A."/>
            <person name="Denef V.J."/>
            <person name="McMahon K.D."/>
            <person name="Konstantinidis K.T."/>
            <person name="Eloe-Fadrosh E.A."/>
            <person name="Kyrpides N.C."/>
            <person name="Woyke T."/>
        </authorList>
    </citation>
    <scope>NUCLEOTIDE SEQUENCE</scope>
    <source>
        <strain evidence="1">GVMAG-M-3300023184-191</strain>
    </source>
</reference>
<protein>
    <submittedName>
        <fullName evidence="1">Uncharacterized protein</fullName>
    </submittedName>
</protein>
<proteinExistence type="predicted"/>